<evidence type="ECO:0000313" key="1">
    <source>
        <dbReference type="EMBL" id="MBV4513856.1"/>
    </source>
</evidence>
<accession>A0ACC5UHF3</accession>
<dbReference type="Proteomes" id="UP000624243">
    <property type="component" value="Unassembled WGS sequence"/>
</dbReference>
<name>A0ACC5UHF3_9PSED</name>
<sequence length="325" mass="36251">MNQHSTLNDRLQGAIGYQLWESTLAEQCGAFHPEPPRHDGIESFEGAILPAHMTVPGYAGAKIGTNCPHIHRNVRDIKRDGHDFFYIVHQVAGNATMDHCGTQSILNPGDLVLLDSSRPSDFYFSGMSEQISILIPRHKIEHIASSKISLNQKIPSTSRAGAVAGFIMNQFFNEAVESEDFDAVMDALLNLIRPSLTSSEDKSCSYNEKLLKSHFERAQRCIEAQLANFELTPEMIASDLGTSKRTLHRIFAQHGLSISKYILDRRLDKCASEFESANDIQKISAVAFAWGFNDVSHFSRAFKSRFGVSPRGFRSKGQFQEISTN</sequence>
<proteinExistence type="predicted"/>
<evidence type="ECO:0000313" key="2">
    <source>
        <dbReference type="Proteomes" id="UP000624243"/>
    </source>
</evidence>
<dbReference type="EMBL" id="JABWSB020000001">
    <property type="protein sequence ID" value="MBV4513856.1"/>
    <property type="molecule type" value="Genomic_DNA"/>
</dbReference>
<gene>
    <name evidence="1" type="primary">feaR</name>
    <name evidence="1" type="ORF">HU758_001345</name>
</gene>
<keyword evidence="2" id="KW-1185">Reference proteome</keyword>
<organism evidence="1 2">
    <name type="scientific">Pseudomonas kurunegalensis</name>
    <dbReference type="NCBI Taxonomy" id="485880"/>
    <lineage>
        <taxon>Bacteria</taxon>
        <taxon>Pseudomonadati</taxon>
        <taxon>Pseudomonadota</taxon>
        <taxon>Gammaproteobacteria</taxon>
        <taxon>Pseudomonadales</taxon>
        <taxon>Pseudomonadaceae</taxon>
        <taxon>Pseudomonas</taxon>
    </lineage>
</organism>
<comment type="caution">
    <text evidence="1">The sequence shown here is derived from an EMBL/GenBank/DDBJ whole genome shotgun (WGS) entry which is preliminary data.</text>
</comment>
<reference evidence="1 2" key="1">
    <citation type="journal article" date="2020" name="Microorganisms">
        <title>Reliable Identification of Environmental Pseudomonas Isolates Using the rpoD Gene.</title>
        <authorList>
            <consortium name="The Broad Institute Genome Sequencing Platform"/>
            <person name="Girard L."/>
            <person name="Lood C."/>
            <person name="Rokni-Zadeh H."/>
            <person name="van Noort V."/>
            <person name="Lavigne R."/>
            <person name="De Mot R."/>
        </authorList>
    </citation>
    <scope>NUCLEOTIDE SEQUENCE [LARGE SCALE GENOMIC DNA]</scope>
    <source>
        <strain evidence="1 2">RW1P2</strain>
    </source>
</reference>
<protein>
    <submittedName>
        <fullName evidence="1">Transcriptional regulator FeaR</fullName>
    </submittedName>
</protein>